<proteinExistence type="inferred from homology"/>
<gene>
    <name evidence="5" type="primary">csrA</name>
    <name evidence="6" type="ORF">FHR99_001482</name>
</gene>
<dbReference type="Gene3D" id="2.60.40.4380">
    <property type="entry name" value="Translational regulator CsrA"/>
    <property type="match status" value="1"/>
</dbReference>
<dbReference type="SUPFAM" id="SSF117130">
    <property type="entry name" value="CsrA-like"/>
    <property type="match status" value="1"/>
</dbReference>
<organism evidence="6 7">
    <name type="scientific">Litorivivens lipolytica</name>
    <dbReference type="NCBI Taxonomy" id="1524264"/>
    <lineage>
        <taxon>Bacteria</taxon>
        <taxon>Pseudomonadati</taxon>
        <taxon>Pseudomonadota</taxon>
        <taxon>Gammaproteobacteria</taxon>
        <taxon>Litorivivens</taxon>
    </lineage>
</organism>
<reference evidence="6 7" key="1">
    <citation type="submission" date="2020-08" db="EMBL/GenBank/DDBJ databases">
        <title>Genomic Encyclopedia of Type Strains, Phase III (KMG-III): the genomes of soil and plant-associated and newly described type strains.</title>
        <authorList>
            <person name="Whitman W."/>
        </authorList>
    </citation>
    <scope>NUCLEOTIDE SEQUENCE [LARGE SCALE GENOMIC DNA]</scope>
    <source>
        <strain evidence="6 7">CECT 8654</strain>
    </source>
</reference>
<keyword evidence="2 5" id="KW-0810">Translation regulation</keyword>
<evidence type="ECO:0000256" key="1">
    <source>
        <dbReference type="ARBA" id="ARBA00022490"/>
    </source>
</evidence>
<dbReference type="GO" id="GO:0005829">
    <property type="term" value="C:cytosol"/>
    <property type="evidence" value="ECO:0007669"/>
    <property type="project" value="TreeGrafter"/>
</dbReference>
<dbReference type="PANTHER" id="PTHR34984">
    <property type="entry name" value="CARBON STORAGE REGULATOR"/>
    <property type="match status" value="1"/>
</dbReference>
<comment type="caution">
    <text evidence="6">The sequence shown here is derived from an EMBL/GenBank/DDBJ whole genome shotgun (WGS) entry which is preliminary data.</text>
</comment>
<dbReference type="RefSeq" id="WP_183409880.1">
    <property type="nucleotide sequence ID" value="NZ_JACHWY010000001.1"/>
</dbReference>
<sequence>MLVLNRTPGQVFTIGDDIRITIVSVNGKNVRVGIEAPREVTVLRAELEKRDAPAKPQE</sequence>
<evidence type="ECO:0000313" key="6">
    <source>
        <dbReference type="EMBL" id="MBB3047246.1"/>
    </source>
</evidence>
<comment type="subunit">
    <text evidence="5">Homodimer; the beta-strands of each monomer intercalate to form a hydrophobic core, while the alpha-helices form wings that extend away from the core.</text>
</comment>
<evidence type="ECO:0000256" key="2">
    <source>
        <dbReference type="ARBA" id="ARBA00022845"/>
    </source>
</evidence>
<evidence type="ECO:0000256" key="3">
    <source>
        <dbReference type="ARBA" id="ARBA00022884"/>
    </source>
</evidence>
<protein>
    <recommendedName>
        <fullName evidence="5">Translational regulator CsrA</fullName>
    </recommendedName>
    <alternativeName>
        <fullName evidence="5">Carbon storage regulator</fullName>
    </alternativeName>
</protein>
<dbReference type="GO" id="GO:0048027">
    <property type="term" value="F:mRNA 5'-UTR binding"/>
    <property type="evidence" value="ECO:0007669"/>
    <property type="project" value="UniProtKB-UniRule"/>
</dbReference>
<dbReference type="GO" id="GO:0006402">
    <property type="term" value="P:mRNA catabolic process"/>
    <property type="evidence" value="ECO:0007669"/>
    <property type="project" value="InterPro"/>
</dbReference>
<dbReference type="PANTHER" id="PTHR34984:SF1">
    <property type="entry name" value="CARBON STORAGE REGULATOR"/>
    <property type="match status" value="1"/>
</dbReference>
<dbReference type="InterPro" id="IPR036107">
    <property type="entry name" value="CsrA_sf"/>
</dbReference>
<comment type="subcellular location">
    <subcellularLocation>
        <location evidence="5">Cytoplasm</location>
    </subcellularLocation>
</comment>
<evidence type="ECO:0000256" key="5">
    <source>
        <dbReference type="HAMAP-Rule" id="MF_00167"/>
    </source>
</evidence>
<keyword evidence="4 5" id="KW-0010">Activator</keyword>
<dbReference type="EMBL" id="JACHWY010000001">
    <property type="protein sequence ID" value="MBB3047246.1"/>
    <property type="molecule type" value="Genomic_DNA"/>
</dbReference>
<dbReference type="GO" id="GO:0006109">
    <property type="term" value="P:regulation of carbohydrate metabolic process"/>
    <property type="evidence" value="ECO:0007669"/>
    <property type="project" value="UniProtKB-UniRule"/>
</dbReference>
<accession>A0A7W4W4E7</accession>
<dbReference type="Pfam" id="PF02599">
    <property type="entry name" value="CsrA"/>
    <property type="match status" value="1"/>
</dbReference>
<dbReference type="GO" id="GO:0045948">
    <property type="term" value="P:positive regulation of translational initiation"/>
    <property type="evidence" value="ECO:0007669"/>
    <property type="project" value="UniProtKB-UniRule"/>
</dbReference>
<comment type="similarity">
    <text evidence="5">Belongs to the CsrA/RsmA family.</text>
</comment>
<keyword evidence="5" id="KW-0678">Repressor</keyword>
<dbReference type="InterPro" id="IPR003751">
    <property type="entry name" value="CsrA"/>
</dbReference>
<keyword evidence="1 5" id="KW-0963">Cytoplasm</keyword>
<evidence type="ECO:0000313" key="7">
    <source>
        <dbReference type="Proteomes" id="UP000537130"/>
    </source>
</evidence>
<name>A0A7W4W4E7_9GAMM</name>
<keyword evidence="7" id="KW-1185">Reference proteome</keyword>
<keyword evidence="3 5" id="KW-0694">RNA-binding</keyword>
<dbReference type="Proteomes" id="UP000537130">
    <property type="component" value="Unassembled WGS sequence"/>
</dbReference>
<comment type="function">
    <text evidence="5">A key translational regulator that binds mRNA to regulate translation initiation and/or mRNA stability. Mediates global changes in gene expression, shifting from rapid growth to stress survival by linking envelope stress, the stringent response and the catabolite repression systems. Usually binds in the 5'-UTR; binding at or near the Shine-Dalgarno sequence prevents ribosome-binding, repressing translation, binding elsewhere in the 5'-UTR can activate translation and/or stabilize the mRNA. Its function is antagonized by small RNA(s).</text>
</comment>
<evidence type="ECO:0000256" key="4">
    <source>
        <dbReference type="ARBA" id="ARBA00023159"/>
    </source>
</evidence>
<dbReference type="AlphaFoldDB" id="A0A7W4W4E7"/>
<dbReference type="HAMAP" id="MF_00167">
    <property type="entry name" value="CsrA"/>
    <property type="match status" value="1"/>
</dbReference>
<dbReference type="GO" id="GO:0045947">
    <property type="term" value="P:negative regulation of translational initiation"/>
    <property type="evidence" value="ECO:0007669"/>
    <property type="project" value="UniProtKB-UniRule"/>
</dbReference>